<keyword evidence="3 5" id="KW-1133">Transmembrane helix</keyword>
<evidence type="ECO:0000259" key="6">
    <source>
        <dbReference type="Pfam" id="PF10502"/>
    </source>
</evidence>
<feature type="transmembrane region" description="Helical" evidence="5">
    <location>
        <begin position="321"/>
        <end position="343"/>
    </location>
</feature>
<dbReference type="OrthoDB" id="4822at2157"/>
<feature type="transmembrane region" description="Helical" evidence="5">
    <location>
        <begin position="12"/>
        <end position="31"/>
    </location>
</feature>
<evidence type="ECO:0000313" key="8">
    <source>
        <dbReference type="Proteomes" id="UP000033111"/>
    </source>
</evidence>
<comment type="subcellular location">
    <subcellularLocation>
        <location evidence="1">Membrane</location>
    </subcellularLocation>
</comment>
<keyword evidence="4 5" id="KW-0472">Membrane</keyword>
<dbReference type="PANTHER" id="PTHR10806">
    <property type="entry name" value="SIGNAL PEPTIDASE COMPLEX CATALYTIC SUBUNIT SEC11"/>
    <property type="match status" value="1"/>
</dbReference>
<dbReference type="SUPFAM" id="SSF51306">
    <property type="entry name" value="LexA/Signal peptidase"/>
    <property type="match status" value="1"/>
</dbReference>
<reference evidence="7 8" key="1">
    <citation type="submission" date="2014-07" db="EMBL/GenBank/DDBJ databases">
        <title>Methanogenic archaea and the global carbon cycle.</title>
        <authorList>
            <person name="Henriksen J.R."/>
            <person name="Luke J."/>
            <person name="Reinhart S."/>
            <person name="Benedict M.N."/>
            <person name="Youngblut N.D."/>
            <person name="Metcalf M.E."/>
            <person name="Whitaker R.J."/>
            <person name="Metcalf W.W."/>
        </authorList>
    </citation>
    <scope>NUCLEOTIDE SEQUENCE [LARGE SCALE GENOMIC DNA]</scope>
    <source>
        <strain evidence="7 8">T4/M</strain>
    </source>
</reference>
<dbReference type="PATRIC" id="fig|1434120.4.peg.4074"/>
<keyword evidence="2 5" id="KW-0812">Transmembrane</keyword>
<evidence type="ECO:0000256" key="2">
    <source>
        <dbReference type="ARBA" id="ARBA00022692"/>
    </source>
</evidence>
<dbReference type="GeneID" id="24862039"/>
<evidence type="ECO:0000256" key="4">
    <source>
        <dbReference type="ARBA" id="ARBA00023136"/>
    </source>
</evidence>
<dbReference type="GO" id="GO:0009003">
    <property type="term" value="F:signal peptidase activity"/>
    <property type="evidence" value="ECO:0007669"/>
    <property type="project" value="UniProtKB-EC"/>
</dbReference>
<dbReference type="NCBIfam" id="TIGR02228">
    <property type="entry name" value="sigpep_I_arch"/>
    <property type="match status" value="1"/>
</dbReference>
<accession>A0A0E3L989</accession>
<protein>
    <submittedName>
        <fullName evidence="7">Signal peptidase I</fullName>
        <ecNumber evidence="7">3.4.21.89</ecNumber>
    </submittedName>
</protein>
<dbReference type="CDD" id="cd06530">
    <property type="entry name" value="S26_SPase_I"/>
    <property type="match status" value="1"/>
</dbReference>
<dbReference type="Gene3D" id="2.10.109.10">
    <property type="entry name" value="Umud Fragment, subunit A"/>
    <property type="match status" value="1"/>
</dbReference>
<dbReference type="EC" id="3.4.21.89" evidence="7"/>
<dbReference type="Proteomes" id="UP000033111">
    <property type="component" value="Chromosome"/>
</dbReference>
<evidence type="ECO:0000256" key="1">
    <source>
        <dbReference type="ARBA" id="ARBA00004370"/>
    </source>
</evidence>
<dbReference type="EMBL" id="CP009506">
    <property type="protein sequence ID" value="AKB29851.1"/>
    <property type="molecule type" value="Genomic_DNA"/>
</dbReference>
<dbReference type="AlphaFoldDB" id="A0A0E3L989"/>
<dbReference type="Pfam" id="PF10502">
    <property type="entry name" value="Peptidase_S26"/>
    <property type="match status" value="1"/>
</dbReference>
<evidence type="ECO:0000313" key="7">
    <source>
        <dbReference type="EMBL" id="AKB29851.1"/>
    </source>
</evidence>
<keyword evidence="7" id="KW-0378">Hydrolase</keyword>
<dbReference type="GO" id="GO:0016020">
    <property type="term" value="C:membrane"/>
    <property type="evidence" value="ECO:0007669"/>
    <property type="project" value="UniProtKB-SubCell"/>
</dbReference>
<name>A0A0E3L989_9EURY</name>
<dbReference type="PANTHER" id="PTHR10806:SF6">
    <property type="entry name" value="SIGNAL PEPTIDASE COMPLEX CATALYTIC SUBUNIT SEC11"/>
    <property type="match status" value="1"/>
</dbReference>
<gene>
    <name evidence="7" type="ORF">MSSIT_3132</name>
</gene>
<evidence type="ECO:0000256" key="5">
    <source>
        <dbReference type="SAM" id="Phobius"/>
    </source>
</evidence>
<dbReference type="GO" id="GO:0006465">
    <property type="term" value="P:signal peptide processing"/>
    <property type="evidence" value="ECO:0007669"/>
    <property type="project" value="InterPro"/>
</dbReference>
<dbReference type="GO" id="GO:0004252">
    <property type="term" value="F:serine-type endopeptidase activity"/>
    <property type="evidence" value="ECO:0007669"/>
    <property type="project" value="InterPro"/>
</dbReference>
<dbReference type="HOGENOM" id="CLU_881706_0_0_2"/>
<sequence length="372" mass="41671">MENMKEKETLQVLIILLIAVILVNALIPFFTGSKMPLIVLSGSMTPMMMPGDMIIEESVDPDELQIGDVIVFHPPDSDKTDALVTHRIISLEEGEERTFQTKGDANNAEDDFKVPASNVVGKLIFVIPFAGYLPEISKHKNIFLFTVILPAGLIILDEIRNMLLYSNPVKARKVEKERKKIARRTSYSVKGKRLATFVLISGLIFAGIVVNNLGENGSLVLGKENTIKNPGTLSRVYVITPDDYGKRTDINFWYGVITSSNETQVYETQAIAPEGVITPSTWNQMNETKVIAPENTPATISTVPYILPVFWIISLAEINPYLPAAVEIGFYTFLSTLLLFPLWHRKSVIGKKKKKIKIRRLVAQWKRTLQLV</sequence>
<feature type="transmembrane region" description="Helical" evidence="5">
    <location>
        <begin position="194"/>
        <end position="214"/>
    </location>
</feature>
<dbReference type="RefSeq" id="WP_048173632.1">
    <property type="nucleotide sequence ID" value="NZ_CP009506.1"/>
</dbReference>
<dbReference type="InterPro" id="IPR019533">
    <property type="entry name" value="Peptidase_S26"/>
</dbReference>
<dbReference type="InterPro" id="IPR036286">
    <property type="entry name" value="LexA/Signal_pep-like_sf"/>
</dbReference>
<organism evidence="7 8">
    <name type="scientific">Methanosarcina siciliae T4/M</name>
    <dbReference type="NCBI Taxonomy" id="1434120"/>
    <lineage>
        <taxon>Archaea</taxon>
        <taxon>Methanobacteriati</taxon>
        <taxon>Methanobacteriota</taxon>
        <taxon>Stenosarchaea group</taxon>
        <taxon>Methanomicrobia</taxon>
        <taxon>Methanosarcinales</taxon>
        <taxon>Methanosarcinaceae</taxon>
        <taxon>Methanosarcina</taxon>
    </lineage>
</organism>
<feature type="transmembrane region" description="Helical" evidence="5">
    <location>
        <begin position="142"/>
        <end position="163"/>
    </location>
</feature>
<proteinExistence type="predicted"/>
<evidence type="ECO:0000256" key="3">
    <source>
        <dbReference type="ARBA" id="ARBA00022989"/>
    </source>
</evidence>
<dbReference type="InterPro" id="IPR001733">
    <property type="entry name" value="Peptidase_S26B"/>
</dbReference>
<dbReference type="KEGG" id="msw:MSSIT_3132"/>
<feature type="domain" description="Peptidase S26" evidence="6">
    <location>
        <begin position="12"/>
        <end position="89"/>
    </location>
</feature>
<keyword evidence="8" id="KW-1185">Reference proteome</keyword>
<dbReference type="PRINTS" id="PR00728">
    <property type="entry name" value="SIGNALPTASE"/>
</dbReference>